<dbReference type="Pfam" id="PF00507">
    <property type="entry name" value="Oxidored_q4"/>
    <property type="match status" value="1"/>
</dbReference>
<reference evidence="9" key="1">
    <citation type="submission" date="2021-03" db="EMBL/GenBank/DDBJ databases">
        <title>novel species isolated from a fishpond in China.</title>
        <authorList>
            <person name="Lu H."/>
            <person name="Cai Z."/>
        </authorList>
    </citation>
    <scope>NUCLEOTIDE SEQUENCE</scope>
    <source>
        <strain evidence="9">JCM 30855</strain>
    </source>
</reference>
<evidence type="ECO:0000313" key="9">
    <source>
        <dbReference type="EMBL" id="MBN7824280.1"/>
    </source>
</evidence>
<dbReference type="GO" id="GO:0008137">
    <property type="term" value="F:NADH dehydrogenase (ubiquinone) activity"/>
    <property type="evidence" value="ECO:0007669"/>
    <property type="project" value="InterPro"/>
</dbReference>
<dbReference type="InterPro" id="IPR000440">
    <property type="entry name" value="NADH_UbQ/plastoQ_OxRdtase_su3"/>
</dbReference>
<gene>
    <name evidence="9" type="ORF">J0A66_03470</name>
</gene>
<keyword evidence="7" id="KW-0874">Quinone</keyword>
<comment type="function">
    <text evidence="7">NDH-1 shuttles electrons from NADH, via FMN and iron-sulfur (Fe-S) centers, to quinones in the respiratory chain.</text>
</comment>
<comment type="similarity">
    <text evidence="2 7">Belongs to the complex I subunit 3 family.</text>
</comment>
<dbReference type="EC" id="7.1.1.-" evidence="7"/>
<keyword evidence="10" id="KW-1185">Reference proteome</keyword>
<comment type="catalytic activity">
    <reaction evidence="7">
        <text>a quinone + NADH + 5 H(+)(in) = a quinol + NAD(+) + 4 H(+)(out)</text>
        <dbReference type="Rhea" id="RHEA:57888"/>
        <dbReference type="ChEBI" id="CHEBI:15378"/>
        <dbReference type="ChEBI" id="CHEBI:24646"/>
        <dbReference type="ChEBI" id="CHEBI:57540"/>
        <dbReference type="ChEBI" id="CHEBI:57945"/>
        <dbReference type="ChEBI" id="CHEBI:132124"/>
    </reaction>
</comment>
<sequence length="113" mass="13034">MDLANLLLIPLIAAVLILALEKCLRRNHSSYPQARPYSGGGDLSSHAWCRFHVRYYPMALLLIAFEMEMMFMYPWAVVYVAEGIKALMEMGMFLTILALGIVYAWREGVFRWQ</sequence>
<protein>
    <recommendedName>
        <fullName evidence="7">NADH-quinone oxidoreductase subunit</fullName>
        <ecNumber evidence="7">7.1.1.-</ecNumber>
    </recommendedName>
</protein>
<evidence type="ECO:0000256" key="7">
    <source>
        <dbReference type="RuleBase" id="RU003639"/>
    </source>
</evidence>
<dbReference type="GO" id="GO:0005886">
    <property type="term" value="C:plasma membrane"/>
    <property type="evidence" value="ECO:0007669"/>
    <property type="project" value="UniProtKB-SubCell"/>
</dbReference>
<keyword evidence="6 8" id="KW-0472">Membrane</keyword>
<feature type="transmembrane region" description="Helical" evidence="8">
    <location>
        <begin position="6"/>
        <end position="24"/>
    </location>
</feature>
<evidence type="ECO:0000256" key="4">
    <source>
        <dbReference type="ARBA" id="ARBA00022692"/>
    </source>
</evidence>
<evidence type="ECO:0000256" key="6">
    <source>
        <dbReference type="ARBA" id="ARBA00023136"/>
    </source>
</evidence>
<organism evidence="9 10">
    <name type="scientific">Bowmanella dokdonensis</name>
    <dbReference type="NCBI Taxonomy" id="751969"/>
    <lineage>
        <taxon>Bacteria</taxon>
        <taxon>Pseudomonadati</taxon>
        <taxon>Pseudomonadota</taxon>
        <taxon>Gammaproteobacteria</taxon>
        <taxon>Alteromonadales</taxon>
        <taxon>Alteromonadaceae</taxon>
        <taxon>Bowmanella</taxon>
    </lineage>
</organism>
<evidence type="ECO:0000313" key="10">
    <source>
        <dbReference type="Proteomes" id="UP000664654"/>
    </source>
</evidence>
<dbReference type="InterPro" id="IPR038430">
    <property type="entry name" value="NDAH_ubi_oxred_su3_sf"/>
</dbReference>
<comment type="subcellular location">
    <subcellularLocation>
        <location evidence="7">Cell membrane</location>
        <topology evidence="7">Multi-pass membrane protein</topology>
    </subcellularLocation>
    <subcellularLocation>
        <location evidence="1">Membrane</location>
    </subcellularLocation>
</comment>
<keyword evidence="7" id="KW-0520">NAD</keyword>
<keyword evidence="4 7" id="KW-0812">Transmembrane</keyword>
<feature type="transmembrane region" description="Helical" evidence="8">
    <location>
        <begin position="59"/>
        <end position="80"/>
    </location>
</feature>
<dbReference type="Gene3D" id="1.20.58.1610">
    <property type="entry name" value="NADH:ubiquinone/plastoquinone oxidoreductase, chain 3"/>
    <property type="match status" value="1"/>
</dbReference>
<evidence type="ECO:0000256" key="3">
    <source>
        <dbReference type="ARBA" id="ARBA00022448"/>
    </source>
</evidence>
<dbReference type="AlphaFoldDB" id="A0A939IMY3"/>
<evidence type="ECO:0000256" key="2">
    <source>
        <dbReference type="ARBA" id="ARBA00008472"/>
    </source>
</evidence>
<dbReference type="RefSeq" id="WP_206572403.1">
    <property type="nucleotide sequence ID" value="NZ_JAFKCV010000002.1"/>
</dbReference>
<evidence type="ECO:0000256" key="1">
    <source>
        <dbReference type="ARBA" id="ARBA00004370"/>
    </source>
</evidence>
<keyword evidence="3" id="KW-0813">Transport</keyword>
<dbReference type="EMBL" id="JAFKCV010000002">
    <property type="protein sequence ID" value="MBN7824280.1"/>
    <property type="molecule type" value="Genomic_DNA"/>
</dbReference>
<keyword evidence="5 8" id="KW-1133">Transmembrane helix</keyword>
<evidence type="ECO:0000256" key="5">
    <source>
        <dbReference type="ARBA" id="ARBA00022989"/>
    </source>
</evidence>
<evidence type="ECO:0000256" key="8">
    <source>
        <dbReference type="SAM" id="Phobius"/>
    </source>
</evidence>
<dbReference type="Proteomes" id="UP000664654">
    <property type="component" value="Unassembled WGS sequence"/>
</dbReference>
<dbReference type="PANTHER" id="PTHR11058:SF9">
    <property type="entry name" value="NADH-UBIQUINONE OXIDOREDUCTASE CHAIN 3"/>
    <property type="match status" value="1"/>
</dbReference>
<comment type="caution">
    <text evidence="9">The sequence shown here is derived from an EMBL/GenBank/DDBJ whole genome shotgun (WGS) entry which is preliminary data.</text>
</comment>
<proteinExistence type="inferred from homology"/>
<accession>A0A939IMY3</accession>
<dbReference type="PANTHER" id="PTHR11058">
    <property type="entry name" value="NADH-UBIQUINONE OXIDOREDUCTASE CHAIN 3"/>
    <property type="match status" value="1"/>
</dbReference>
<dbReference type="GO" id="GO:0030964">
    <property type="term" value="C:NADH dehydrogenase complex"/>
    <property type="evidence" value="ECO:0007669"/>
    <property type="project" value="TreeGrafter"/>
</dbReference>
<feature type="transmembrane region" description="Helical" evidence="8">
    <location>
        <begin position="86"/>
        <end position="105"/>
    </location>
</feature>
<name>A0A939IMY3_9ALTE</name>
<dbReference type="GO" id="GO:0048038">
    <property type="term" value="F:quinone binding"/>
    <property type="evidence" value="ECO:0007669"/>
    <property type="project" value="UniProtKB-KW"/>
</dbReference>